<gene>
    <name evidence="3" type="primary">uvsW</name>
    <name evidence="3" type="ORF">Ah1_00259</name>
</gene>
<dbReference type="GO" id="GO:0016787">
    <property type="term" value="F:hydrolase activity"/>
    <property type="evidence" value="ECO:0007669"/>
    <property type="project" value="InterPro"/>
</dbReference>
<accession>A0A2H4YF28</accession>
<keyword evidence="3" id="KW-0547">Nucleotide-binding</keyword>
<dbReference type="InterPro" id="IPR001650">
    <property type="entry name" value="Helicase_C-like"/>
</dbReference>
<dbReference type="PROSITE" id="PS51194">
    <property type="entry name" value="HELICASE_CTER"/>
    <property type="match status" value="1"/>
</dbReference>
<dbReference type="InterPro" id="IPR027417">
    <property type="entry name" value="P-loop_NTPase"/>
</dbReference>
<evidence type="ECO:0000313" key="4">
    <source>
        <dbReference type="Proteomes" id="UP000240934"/>
    </source>
</evidence>
<dbReference type="InterPro" id="IPR049430">
    <property type="entry name" value="UvsW_N_sf"/>
</dbReference>
<dbReference type="SMART" id="SM00487">
    <property type="entry name" value="DEXDc"/>
    <property type="match status" value="1"/>
</dbReference>
<dbReference type="SMART" id="SM00490">
    <property type="entry name" value="HELICc"/>
    <property type="match status" value="1"/>
</dbReference>
<dbReference type="GeneID" id="65110579"/>
<feature type="domain" description="Helicase ATP-binding" evidence="1">
    <location>
        <begin position="122"/>
        <end position="276"/>
    </location>
</feature>
<dbReference type="Gene3D" id="3.30.780.20">
    <property type="match status" value="1"/>
</dbReference>
<dbReference type="Pfam" id="PF00271">
    <property type="entry name" value="Helicase_C"/>
    <property type="match status" value="1"/>
</dbReference>
<dbReference type="Proteomes" id="UP000240934">
    <property type="component" value="Segment"/>
</dbReference>
<dbReference type="GO" id="GO:0003677">
    <property type="term" value="F:DNA binding"/>
    <property type="evidence" value="ECO:0007669"/>
    <property type="project" value="InterPro"/>
</dbReference>
<dbReference type="Gene3D" id="3.40.50.300">
    <property type="entry name" value="P-loop containing nucleotide triphosphate hydrolases"/>
    <property type="match status" value="2"/>
</dbReference>
<evidence type="ECO:0000313" key="3">
    <source>
        <dbReference type="EMBL" id="AUE22777.1"/>
    </source>
</evidence>
<dbReference type="KEGG" id="vg:65110579"/>
<proteinExistence type="predicted"/>
<dbReference type="Pfam" id="PF04851">
    <property type="entry name" value="ResIII"/>
    <property type="match status" value="1"/>
</dbReference>
<keyword evidence="4" id="KW-1185">Reference proteome</keyword>
<dbReference type="InterPro" id="IPR014001">
    <property type="entry name" value="Helicase_ATP-bd"/>
</dbReference>
<dbReference type="PANTHER" id="PTHR47396">
    <property type="entry name" value="TYPE I RESTRICTION ENZYME ECOKI R PROTEIN"/>
    <property type="match status" value="1"/>
</dbReference>
<evidence type="ECO:0000259" key="1">
    <source>
        <dbReference type="PROSITE" id="PS51192"/>
    </source>
</evidence>
<dbReference type="GO" id="GO:0005524">
    <property type="term" value="F:ATP binding"/>
    <property type="evidence" value="ECO:0007669"/>
    <property type="project" value="InterPro"/>
</dbReference>
<keyword evidence="3" id="KW-0378">Hydrolase</keyword>
<keyword evidence="3" id="KW-0067">ATP-binding</keyword>
<dbReference type="InterPro" id="IPR049409">
    <property type="entry name" value="UvsW_N"/>
</dbReference>
<protein>
    <submittedName>
        <fullName evidence="3">RNA-DNA and DNA-DNA helicase/ATPase</fullName>
    </submittedName>
</protein>
<reference evidence="3 4" key="1">
    <citation type="submission" date="2017-10" db="EMBL/GenBank/DDBJ databases">
        <title>Antibacterial composition for extension of chilled fish shelf life and decreasing of risk of food-borne infections, bacteriophage strains for its preparation.</title>
        <authorList>
            <person name="Zulkarneev E.R."/>
            <person name="Aleshkin A.V."/>
            <person name="Rubalsky O.V."/>
            <person name="Kiseleva I.A."/>
            <person name="Rubalskii E.O."/>
            <person name="Lebedev S.N."/>
        </authorList>
    </citation>
    <scope>NUCLEOTIDE SEQUENCE [LARGE SCALE GENOMIC DNA]</scope>
</reference>
<dbReference type="InterPro" id="IPR006935">
    <property type="entry name" value="Helicase/UvrB_N"/>
</dbReference>
<dbReference type="PANTHER" id="PTHR47396:SF1">
    <property type="entry name" value="ATP-DEPENDENT HELICASE IRC3-RELATED"/>
    <property type="match status" value="1"/>
</dbReference>
<keyword evidence="3" id="KW-0347">Helicase</keyword>
<feature type="domain" description="Helicase C-terminal" evidence="2">
    <location>
        <begin position="331"/>
        <end position="499"/>
    </location>
</feature>
<dbReference type="PROSITE" id="PS51192">
    <property type="entry name" value="HELICASE_ATP_BIND_1"/>
    <property type="match status" value="1"/>
</dbReference>
<dbReference type="SUPFAM" id="SSF52540">
    <property type="entry name" value="P-loop containing nucleoside triphosphate hydrolases"/>
    <property type="match status" value="2"/>
</dbReference>
<dbReference type="InterPro" id="IPR050742">
    <property type="entry name" value="Helicase_Restrict-Modif_Enz"/>
</dbReference>
<dbReference type="Pfam" id="PF21241">
    <property type="entry name" value="UvsW_N"/>
    <property type="match status" value="1"/>
</dbReference>
<evidence type="ECO:0000259" key="2">
    <source>
        <dbReference type="PROSITE" id="PS51194"/>
    </source>
</evidence>
<dbReference type="GO" id="GO:0004386">
    <property type="term" value="F:helicase activity"/>
    <property type="evidence" value="ECO:0007669"/>
    <property type="project" value="UniProtKB-KW"/>
</dbReference>
<sequence length="503" mass="57587">MHVNVKFRDYSNAFIDCDNNIFMELRNYFTFDVDGARFNPKFRYGTWDGKIRMLSNEGLLPIGLVDTLVRYCKENDLEVNVDSEFTPETEMTREEFDTWLSELEIYSGQNKITPHWYQADTVFNAINKNRMIGNLPTSAGKSLIACLLTYWYLQRYEGKVLVLVPTTALVEQMIGDFADYRLIPRQACLGVMAGTRKNGSEPIVVSTWQSACKMSSDWFKQFGMIIVDECHLSTAKELTTIIKGMADCRFKIGMSGSLRDGKANVLQYIGMFGDVFRPVTTKKLMEDGQVTDLDINAVFLRYPEHETILHKGKSYADEIKVINNHTKRNAWICRLALKLAKDRNENVLIMFKHVAHGKWLYEALKKKYGEKVHFVSGETKTDQRVKLKGDAENEDGLIIVASLGVFSTGISIKKLHHVIFSAPTKSKILVLQSIGRVLRKHSSKDVATLWDIIDDICVKPKSANSKKKYVHKNYAYTHGLERIQRYSSENFNYRIKEVALETV</sequence>
<organism evidence="3 4">
    <name type="scientific">Aeromonas phage Ah1</name>
    <dbReference type="NCBI Taxonomy" id="2053701"/>
    <lineage>
        <taxon>Viruses</taxon>
        <taxon>Duplodnaviria</taxon>
        <taxon>Heunggongvirae</taxon>
        <taxon>Uroviricota</taxon>
        <taxon>Caudoviricetes</taxon>
        <taxon>Pantevenvirales</taxon>
        <taxon>Straboviridae</taxon>
        <taxon>Cinqassovirus</taxon>
        <taxon>Cinqassovirus ah1</taxon>
    </lineage>
</organism>
<name>A0A2H4YF28_9CAUD</name>
<dbReference type="EMBL" id="MG250483">
    <property type="protein sequence ID" value="AUE22777.1"/>
    <property type="molecule type" value="Genomic_DNA"/>
</dbReference>
<dbReference type="RefSeq" id="YP_010092988.1">
    <property type="nucleotide sequence ID" value="NC_055733.1"/>
</dbReference>